<sequence>MDTLLAVFAPWMAPAFTAWGVPVTWLELVAFVLAVAMVVCNIRVVPWGWPLAIVSSLLYFLLFWQSKLYGDACLQLFFAVVAGWGWWQWLYGKRPDGQRLTVHALPRAGRWATAAGVLLAWPLLGTWLARTTDSDVPYWDAFPTVASVAGQFLLGRKLIENWPTWVVVNTVSVGLFAYKGLWLTVLLYALFVVMSVLGWRAWQRLRQAPAVAA</sequence>
<dbReference type="GO" id="GO:0005886">
    <property type="term" value="C:plasma membrane"/>
    <property type="evidence" value="ECO:0007669"/>
    <property type="project" value="UniProtKB-SubCell"/>
</dbReference>
<evidence type="ECO:0000256" key="7">
    <source>
        <dbReference type="ARBA" id="ARBA00022692"/>
    </source>
</evidence>
<comment type="subcellular location">
    <subcellularLocation>
        <location evidence="2">Cell membrane</location>
        <topology evidence="2">Multi-pass membrane protein</topology>
    </subcellularLocation>
</comment>
<dbReference type="GO" id="GO:0034257">
    <property type="term" value="F:nicotinamide riboside transmembrane transporter activity"/>
    <property type="evidence" value="ECO:0007669"/>
    <property type="project" value="InterPro"/>
</dbReference>
<evidence type="ECO:0000256" key="2">
    <source>
        <dbReference type="ARBA" id="ARBA00004651"/>
    </source>
</evidence>
<name>A0A0G3BTW1_9BURK</name>
<organism evidence="11 12">
    <name type="scientific">Caldimonas brevitalea</name>
    <dbReference type="NCBI Taxonomy" id="413882"/>
    <lineage>
        <taxon>Bacteria</taxon>
        <taxon>Pseudomonadati</taxon>
        <taxon>Pseudomonadota</taxon>
        <taxon>Betaproteobacteria</taxon>
        <taxon>Burkholderiales</taxon>
        <taxon>Sphaerotilaceae</taxon>
        <taxon>Caldimonas</taxon>
    </lineage>
</organism>
<gene>
    <name evidence="11" type="primary">pnuC</name>
    <name evidence="11" type="ORF">AAW51_3284</name>
</gene>
<evidence type="ECO:0000256" key="9">
    <source>
        <dbReference type="ARBA" id="ARBA00023136"/>
    </source>
</evidence>
<evidence type="ECO:0000313" key="11">
    <source>
        <dbReference type="EMBL" id="AKJ29975.1"/>
    </source>
</evidence>
<evidence type="ECO:0000256" key="1">
    <source>
        <dbReference type="ARBA" id="ARBA00002672"/>
    </source>
</evidence>
<dbReference type="RefSeq" id="WP_083438348.1">
    <property type="nucleotide sequence ID" value="NZ_CP011371.1"/>
</dbReference>
<dbReference type="Proteomes" id="UP000035352">
    <property type="component" value="Chromosome"/>
</dbReference>
<proteinExistence type="inferred from homology"/>
<feature type="transmembrane region" description="Helical" evidence="10">
    <location>
        <begin position="72"/>
        <end position="91"/>
    </location>
</feature>
<dbReference type="PATRIC" id="fig|413882.6.peg.3427"/>
<feature type="transmembrane region" description="Helical" evidence="10">
    <location>
        <begin position="111"/>
        <end position="129"/>
    </location>
</feature>
<evidence type="ECO:0000313" key="12">
    <source>
        <dbReference type="Proteomes" id="UP000035352"/>
    </source>
</evidence>
<dbReference type="InterPro" id="IPR006419">
    <property type="entry name" value="NMN_transpt_PnuC"/>
</dbReference>
<keyword evidence="7 10" id="KW-0812">Transmembrane</keyword>
<evidence type="ECO:0000256" key="5">
    <source>
        <dbReference type="ARBA" id="ARBA00022448"/>
    </source>
</evidence>
<feature type="transmembrane region" description="Helical" evidence="10">
    <location>
        <begin position="30"/>
        <end position="60"/>
    </location>
</feature>
<keyword evidence="8 10" id="KW-1133">Transmembrane helix</keyword>
<keyword evidence="6" id="KW-1003">Cell membrane</keyword>
<feature type="transmembrane region" description="Helical" evidence="10">
    <location>
        <begin position="175"/>
        <end position="197"/>
    </location>
</feature>
<evidence type="ECO:0000256" key="10">
    <source>
        <dbReference type="SAM" id="Phobius"/>
    </source>
</evidence>
<evidence type="ECO:0000256" key="6">
    <source>
        <dbReference type="ARBA" id="ARBA00022475"/>
    </source>
</evidence>
<evidence type="ECO:0000256" key="8">
    <source>
        <dbReference type="ARBA" id="ARBA00022989"/>
    </source>
</evidence>
<reference evidence="11 12" key="1">
    <citation type="submission" date="2015-05" db="EMBL/GenBank/DDBJ databases">
        <authorList>
            <person name="Tang B."/>
            <person name="Yu Y."/>
        </authorList>
    </citation>
    <scope>NUCLEOTIDE SEQUENCE [LARGE SCALE GENOMIC DNA]</scope>
    <source>
        <strain evidence="11 12">DSM 7029</strain>
    </source>
</reference>
<dbReference type="NCBIfam" id="TIGR01528">
    <property type="entry name" value="NMN_trans_PnuC"/>
    <property type="match status" value="1"/>
</dbReference>
<dbReference type="EMBL" id="CP011371">
    <property type="protein sequence ID" value="AKJ29975.1"/>
    <property type="molecule type" value="Genomic_DNA"/>
</dbReference>
<comment type="function">
    <text evidence="1">Required for nicotinamide riboside transport across the inner membrane.</text>
</comment>
<evidence type="ECO:0000256" key="4">
    <source>
        <dbReference type="ARBA" id="ARBA00017522"/>
    </source>
</evidence>
<evidence type="ECO:0000256" key="3">
    <source>
        <dbReference type="ARBA" id="ARBA00006669"/>
    </source>
</evidence>
<dbReference type="Pfam" id="PF04973">
    <property type="entry name" value="NMN_transporter"/>
    <property type="match status" value="1"/>
</dbReference>
<keyword evidence="12" id="KW-1185">Reference proteome</keyword>
<comment type="similarity">
    <text evidence="3">Belongs to the nicotinamide ribonucleoside (NR) uptake permease (TC 4.B.1) family.</text>
</comment>
<dbReference type="AlphaFoldDB" id="A0A0G3BTW1"/>
<keyword evidence="9 10" id="KW-0472">Membrane</keyword>
<accession>A0A0G3BTW1</accession>
<protein>
    <recommendedName>
        <fullName evidence="4">Nicotinamide riboside transporter PnuC</fullName>
    </recommendedName>
</protein>
<dbReference type="STRING" id="413882.AAW51_3284"/>
<dbReference type="PANTHER" id="PTHR36122:SF2">
    <property type="entry name" value="NICOTINAMIDE RIBOSIDE TRANSPORTER PNUC"/>
    <property type="match status" value="1"/>
</dbReference>
<keyword evidence="5" id="KW-0813">Transport</keyword>
<dbReference type="OrthoDB" id="9791248at2"/>
<dbReference type="PANTHER" id="PTHR36122">
    <property type="entry name" value="NICOTINAMIDE RIBOSIDE TRANSPORTER PNUC"/>
    <property type="match status" value="1"/>
</dbReference>
<dbReference type="KEGG" id="pbh:AAW51_3284"/>